<evidence type="ECO:0000256" key="1">
    <source>
        <dbReference type="SAM" id="MobiDB-lite"/>
    </source>
</evidence>
<accession>A0ABX5HAF6</accession>
<dbReference type="Proteomes" id="UP000240382">
    <property type="component" value="Unassembled WGS sequence"/>
</dbReference>
<sequence>MANAWLRLWHDMPNDPKWRTISRVSGQPIATVMAVYIHLLVSASRNVTTCHGVSLRGHIDVTTEDLASALDVTEEVIDSILQAMQGRVLDGDLITGWEKRQVLKEDNGNVSQTAKSPAERKRAQREREKLRKQNEEGHDESRICHDMSRRVTTDKDTDKDTDQEDQNTMVHGVKNATNQAGDVQTVNPGQPAGTTPEADSAYALKADSGAVQQAMTARPEQSHQLRQPEADSAIQREADRVVPENTWQPVGRVDYPDVFEHVWREYPLRAGANPKKSAFSAWKARLREGVPPEAMLDGVRRYARYLAATGKTGTEFVQRATTFFGPDRNFENPWLIPVSGTNNQRCVNHISEPDTEIPPGFRG</sequence>
<proteinExistence type="predicted"/>
<gene>
    <name evidence="2" type="ORF">C7B09_25035</name>
</gene>
<name>A0ABX5HAF6_ESCAL</name>
<feature type="compositionally biased region" description="Basic and acidic residues" evidence="1">
    <location>
        <begin position="117"/>
        <end position="160"/>
    </location>
</feature>
<dbReference type="RefSeq" id="WP_107193252.1">
    <property type="nucleotide sequence ID" value="NZ_PYQT01000066.1"/>
</dbReference>
<protein>
    <submittedName>
        <fullName evidence="2">Phage replisome organizer</fullName>
    </submittedName>
</protein>
<comment type="caution">
    <text evidence="2">The sequence shown here is derived from an EMBL/GenBank/DDBJ whole genome shotgun (WGS) entry which is preliminary data.</text>
</comment>
<feature type="region of interest" description="Disordered" evidence="1">
    <location>
        <begin position="105"/>
        <end position="197"/>
    </location>
</feature>
<feature type="compositionally biased region" description="Polar residues" evidence="1">
    <location>
        <begin position="175"/>
        <end position="188"/>
    </location>
</feature>
<evidence type="ECO:0000313" key="2">
    <source>
        <dbReference type="EMBL" id="PSY36311.1"/>
    </source>
</evidence>
<feature type="region of interest" description="Disordered" evidence="1">
    <location>
        <begin position="210"/>
        <end position="239"/>
    </location>
</feature>
<dbReference type="EMBL" id="PYQT01000066">
    <property type="protein sequence ID" value="PSY36311.1"/>
    <property type="molecule type" value="Genomic_DNA"/>
</dbReference>
<feature type="compositionally biased region" description="Basic and acidic residues" evidence="1">
    <location>
        <begin position="220"/>
        <end position="239"/>
    </location>
</feature>
<reference evidence="2 3" key="1">
    <citation type="submission" date="2018-03" db="EMBL/GenBank/DDBJ databases">
        <title>Whole Genome Sequencing of Escherichia coli isolates from wildlife.</title>
        <authorList>
            <person name="Whitehouse C.A."/>
            <person name="Lacher D.W."/>
            <person name="Mammel M.K."/>
            <person name="Barnaba T."/>
            <person name="Lorch J.M."/>
        </authorList>
    </citation>
    <scope>NUCLEOTIDE SEQUENCE [LARGE SCALE GENOMIC DNA]</scope>
    <source>
        <strain evidence="2 3">20507-2</strain>
    </source>
</reference>
<organism evidence="2 3">
    <name type="scientific">Escherichia albertii</name>
    <dbReference type="NCBI Taxonomy" id="208962"/>
    <lineage>
        <taxon>Bacteria</taxon>
        <taxon>Pseudomonadati</taxon>
        <taxon>Pseudomonadota</taxon>
        <taxon>Gammaproteobacteria</taxon>
        <taxon>Enterobacterales</taxon>
        <taxon>Enterobacteriaceae</taxon>
        <taxon>Escherichia</taxon>
    </lineage>
</organism>
<evidence type="ECO:0000313" key="3">
    <source>
        <dbReference type="Proteomes" id="UP000240382"/>
    </source>
</evidence>
<keyword evidence="3" id="KW-1185">Reference proteome</keyword>